<evidence type="ECO:0000313" key="3">
    <source>
        <dbReference type="EMBL" id="CAL4970576.1"/>
    </source>
</evidence>
<gene>
    <name evidence="4" type="ORF">URODEC1_LOCUS118672</name>
    <name evidence="3" type="ORF">URODEC1_LOCUS50170</name>
</gene>
<evidence type="ECO:0000313" key="4">
    <source>
        <dbReference type="EMBL" id="CAM0144840.1"/>
    </source>
</evidence>
<evidence type="ECO:0000256" key="1">
    <source>
        <dbReference type="SAM" id="Coils"/>
    </source>
</evidence>
<evidence type="ECO:0000256" key="2">
    <source>
        <dbReference type="SAM" id="MobiDB-lite"/>
    </source>
</evidence>
<feature type="region of interest" description="Disordered" evidence="2">
    <location>
        <begin position="264"/>
        <end position="306"/>
    </location>
</feature>
<accession>A0ABC9GQ89</accession>
<dbReference type="EMBL" id="CAXIPR030000106">
    <property type="protein sequence ID" value="CAM0144840.1"/>
    <property type="molecule type" value="Genomic_DNA"/>
</dbReference>
<feature type="coiled-coil region" evidence="1">
    <location>
        <begin position="199"/>
        <end position="226"/>
    </location>
</feature>
<protein>
    <submittedName>
        <fullName evidence="4">Uncharacterized protein</fullName>
    </submittedName>
</protein>
<dbReference type="PANTHER" id="PTHR35770:SF1">
    <property type="entry name" value="U2 SMALL NUCLEAR RIBONUCLEOPROTEIN AUXILIARY FACTOR-LIKE PROTEIN"/>
    <property type="match status" value="1"/>
</dbReference>
<dbReference type="Proteomes" id="UP001497457">
    <property type="component" value="Unassembled WGS sequence"/>
</dbReference>
<dbReference type="EMBL" id="OZ075112">
    <property type="protein sequence ID" value="CAL4970576.1"/>
    <property type="molecule type" value="Genomic_DNA"/>
</dbReference>
<evidence type="ECO:0000313" key="5">
    <source>
        <dbReference type="Proteomes" id="UP001497457"/>
    </source>
</evidence>
<proteinExistence type="predicted"/>
<dbReference type="Proteomes" id="UP001497457">
    <property type="component" value="Chromosome 2b"/>
</dbReference>
<dbReference type="PANTHER" id="PTHR35770">
    <property type="entry name" value="U2 SMALL NUCLEAR RIBONUCLEOPROTEIN AUXILIARY FACTOR-LIKE PROTEIN"/>
    <property type="match status" value="1"/>
</dbReference>
<keyword evidence="1" id="KW-0175">Coiled coil</keyword>
<name>A0ABC9GQ89_9POAL</name>
<dbReference type="AlphaFoldDB" id="A0ABC9GQ89"/>
<organism evidence="4 5">
    <name type="scientific">Urochloa decumbens</name>
    <dbReference type="NCBI Taxonomy" id="240449"/>
    <lineage>
        <taxon>Eukaryota</taxon>
        <taxon>Viridiplantae</taxon>
        <taxon>Streptophyta</taxon>
        <taxon>Embryophyta</taxon>
        <taxon>Tracheophyta</taxon>
        <taxon>Spermatophyta</taxon>
        <taxon>Magnoliopsida</taxon>
        <taxon>Liliopsida</taxon>
        <taxon>Poales</taxon>
        <taxon>Poaceae</taxon>
        <taxon>PACMAD clade</taxon>
        <taxon>Panicoideae</taxon>
        <taxon>Panicodae</taxon>
        <taxon>Paniceae</taxon>
        <taxon>Melinidinae</taxon>
        <taxon>Urochloa</taxon>
    </lineage>
</organism>
<sequence>MAAPSGIRMAAVFGEAKPEYGGHDADALPRRPVLFHAHAPSQTPLRVVATDLRSLAWRCSLDLDDLQNLVRCFAYLLLSFPIPSHPVGLLACSSCVSSCLVCWDSSIHGSNPKQDDVGIGGSCSDFLDYLYSSFSSAQVKLLFPAAQGPNTAELVATKAKGLPRITLPLHPVAASELKDVIADFSLALYASYKTKQEHASREQERVSQLMESLASEREKNEVMQKQLEALSFLDKRKATKPKLVTDQVPSAPLGSDQFIVPVQKQTSVASPSKVPPAKATKRVAHASRRARGVRGALLQDDNDDES</sequence>
<keyword evidence="5" id="KW-1185">Reference proteome</keyword>
<reference evidence="4 5" key="1">
    <citation type="submission" date="2024-10" db="EMBL/GenBank/DDBJ databases">
        <authorList>
            <person name="Ryan C."/>
        </authorList>
    </citation>
    <scope>NUCLEOTIDE SEQUENCE [LARGE SCALE GENOMIC DNA]</scope>
</reference>
<feature type="compositionally biased region" description="Basic residues" evidence="2">
    <location>
        <begin position="279"/>
        <end position="292"/>
    </location>
</feature>